<gene>
    <name evidence="8" type="ORF">H9863_06105</name>
</gene>
<evidence type="ECO:0000256" key="4">
    <source>
        <dbReference type="ARBA" id="ARBA00022452"/>
    </source>
</evidence>
<dbReference type="GO" id="GO:0009279">
    <property type="term" value="C:cell outer membrane"/>
    <property type="evidence" value="ECO:0007669"/>
    <property type="project" value="UniProtKB-SubCell"/>
</dbReference>
<dbReference type="Gene3D" id="1.20.1600.10">
    <property type="entry name" value="Outer membrane efflux proteins (OEP)"/>
    <property type="match status" value="1"/>
</dbReference>
<keyword evidence="3" id="KW-0813">Transport</keyword>
<keyword evidence="6" id="KW-0472">Membrane</keyword>
<evidence type="ECO:0000256" key="5">
    <source>
        <dbReference type="ARBA" id="ARBA00022692"/>
    </source>
</evidence>
<dbReference type="Proteomes" id="UP000824202">
    <property type="component" value="Unassembled WGS sequence"/>
</dbReference>
<sequence length="430" mass="48389">MKRGIYIILLMLVLQGQLYAQSGHAQPQALSLEEAVQFAMKHNKELQASELDIELRKKMITESISQGLPQVNASLDYSTNFGREMDFGGNASIKMEDRSSLGVSVSQLLFNGQWIVGLKTSKIAKAVSEQQVDITAQTIKENVYNTYYTILVTQRLVEILENNLANMSQIMEHTLNMYKAGTVEETDADQIRITVGQLKNNLLSMERTLDVNYNLMRIQLGLQAGTPLELTDSLDTFLGTDGLLALASKDFDINSNLDYQLTLTQEKLQEKMVALQKWAFAPSINASYSYQYLIKKGGFGSIPHTASVTMSIPVFSGLQRKALLDQEKITLEQTLINKSLLEDNLKLQEEQYKFDLKNALENYNLQKDNVAVAQKVLESYRNKYKVGTISSLDLTQANNNYLEAENNYTSACLTLLEAQTQLLKLFNELK</sequence>
<dbReference type="EMBL" id="DXFT01000116">
    <property type="protein sequence ID" value="HIX03672.1"/>
    <property type="molecule type" value="Genomic_DNA"/>
</dbReference>
<dbReference type="InterPro" id="IPR003423">
    <property type="entry name" value="OMP_efflux"/>
</dbReference>
<keyword evidence="5" id="KW-0812">Transmembrane</keyword>
<dbReference type="SUPFAM" id="SSF56954">
    <property type="entry name" value="Outer membrane efflux proteins (OEP)"/>
    <property type="match status" value="1"/>
</dbReference>
<dbReference type="PANTHER" id="PTHR30026:SF20">
    <property type="entry name" value="OUTER MEMBRANE PROTEIN TOLC"/>
    <property type="match status" value="1"/>
</dbReference>
<dbReference type="AlphaFoldDB" id="A0A9D2ACC3"/>
<evidence type="ECO:0000313" key="9">
    <source>
        <dbReference type="Proteomes" id="UP000824202"/>
    </source>
</evidence>
<evidence type="ECO:0000256" key="1">
    <source>
        <dbReference type="ARBA" id="ARBA00004442"/>
    </source>
</evidence>
<evidence type="ECO:0000256" key="7">
    <source>
        <dbReference type="ARBA" id="ARBA00023237"/>
    </source>
</evidence>
<protein>
    <submittedName>
        <fullName evidence="8">TolC family protein</fullName>
    </submittedName>
</protein>
<accession>A0A9D2ACC3</accession>
<dbReference type="Pfam" id="PF02321">
    <property type="entry name" value="OEP"/>
    <property type="match status" value="2"/>
</dbReference>
<reference evidence="8" key="2">
    <citation type="submission" date="2021-04" db="EMBL/GenBank/DDBJ databases">
        <authorList>
            <person name="Gilroy R."/>
        </authorList>
    </citation>
    <scope>NUCLEOTIDE SEQUENCE</scope>
    <source>
        <strain evidence="8">23274</strain>
    </source>
</reference>
<proteinExistence type="inferred from homology"/>
<dbReference type="PANTHER" id="PTHR30026">
    <property type="entry name" value="OUTER MEMBRANE PROTEIN TOLC"/>
    <property type="match status" value="1"/>
</dbReference>
<comment type="similarity">
    <text evidence="2">Belongs to the outer membrane factor (OMF) (TC 1.B.17) family.</text>
</comment>
<evidence type="ECO:0000256" key="6">
    <source>
        <dbReference type="ARBA" id="ARBA00023136"/>
    </source>
</evidence>
<organism evidence="8 9">
    <name type="scientific">Candidatus Odoribacter faecigallinarum</name>
    <dbReference type="NCBI Taxonomy" id="2838706"/>
    <lineage>
        <taxon>Bacteria</taxon>
        <taxon>Pseudomonadati</taxon>
        <taxon>Bacteroidota</taxon>
        <taxon>Bacteroidia</taxon>
        <taxon>Bacteroidales</taxon>
        <taxon>Odoribacteraceae</taxon>
        <taxon>Odoribacter</taxon>
    </lineage>
</organism>
<evidence type="ECO:0000313" key="8">
    <source>
        <dbReference type="EMBL" id="HIX03672.1"/>
    </source>
</evidence>
<keyword evidence="4" id="KW-1134">Transmembrane beta strand</keyword>
<dbReference type="GO" id="GO:1990281">
    <property type="term" value="C:efflux pump complex"/>
    <property type="evidence" value="ECO:0007669"/>
    <property type="project" value="TreeGrafter"/>
</dbReference>
<evidence type="ECO:0000256" key="2">
    <source>
        <dbReference type="ARBA" id="ARBA00007613"/>
    </source>
</evidence>
<reference evidence="8" key="1">
    <citation type="journal article" date="2021" name="PeerJ">
        <title>Extensive microbial diversity within the chicken gut microbiome revealed by metagenomics and culture.</title>
        <authorList>
            <person name="Gilroy R."/>
            <person name="Ravi A."/>
            <person name="Getino M."/>
            <person name="Pursley I."/>
            <person name="Horton D.L."/>
            <person name="Alikhan N.F."/>
            <person name="Baker D."/>
            <person name="Gharbi K."/>
            <person name="Hall N."/>
            <person name="Watson M."/>
            <person name="Adriaenssens E.M."/>
            <person name="Foster-Nyarko E."/>
            <person name="Jarju S."/>
            <person name="Secka A."/>
            <person name="Antonio M."/>
            <person name="Oren A."/>
            <person name="Chaudhuri R.R."/>
            <person name="La Ragione R."/>
            <person name="Hildebrand F."/>
            <person name="Pallen M.J."/>
        </authorList>
    </citation>
    <scope>NUCLEOTIDE SEQUENCE</scope>
    <source>
        <strain evidence="8">23274</strain>
    </source>
</reference>
<dbReference type="GO" id="GO:0015562">
    <property type="term" value="F:efflux transmembrane transporter activity"/>
    <property type="evidence" value="ECO:0007669"/>
    <property type="project" value="InterPro"/>
</dbReference>
<keyword evidence="7" id="KW-0998">Cell outer membrane</keyword>
<comment type="caution">
    <text evidence="8">The sequence shown here is derived from an EMBL/GenBank/DDBJ whole genome shotgun (WGS) entry which is preliminary data.</text>
</comment>
<dbReference type="GO" id="GO:0015288">
    <property type="term" value="F:porin activity"/>
    <property type="evidence" value="ECO:0007669"/>
    <property type="project" value="TreeGrafter"/>
</dbReference>
<comment type="subcellular location">
    <subcellularLocation>
        <location evidence="1">Cell outer membrane</location>
    </subcellularLocation>
</comment>
<evidence type="ECO:0000256" key="3">
    <source>
        <dbReference type="ARBA" id="ARBA00022448"/>
    </source>
</evidence>
<name>A0A9D2ACC3_9BACT</name>
<dbReference type="InterPro" id="IPR051906">
    <property type="entry name" value="TolC-like"/>
</dbReference>